<name>A0A0C2GP17_9BILA</name>
<gene>
    <name evidence="3" type="ORF">ANCDUO_06636</name>
</gene>
<dbReference type="OrthoDB" id="5866377at2759"/>
<reference evidence="3 4" key="1">
    <citation type="submission" date="2013-12" db="EMBL/GenBank/DDBJ databases">
        <title>Draft genome of the parsitic nematode Ancylostoma duodenale.</title>
        <authorList>
            <person name="Mitreva M."/>
        </authorList>
    </citation>
    <scope>NUCLEOTIDE SEQUENCE [LARGE SCALE GENOMIC DNA]</scope>
    <source>
        <strain evidence="3 4">Zhejiang</strain>
    </source>
</reference>
<evidence type="ECO:0000313" key="3">
    <source>
        <dbReference type="EMBL" id="KIH63070.1"/>
    </source>
</evidence>
<organism evidence="3 4">
    <name type="scientific">Ancylostoma duodenale</name>
    <dbReference type="NCBI Taxonomy" id="51022"/>
    <lineage>
        <taxon>Eukaryota</taxon>
        <taxon>Metazoa</taxon>
        <taxon>Ecdysozoa</taxon>
        <taxon>Nematoda</taxon>
        <taxon>Chromadorea</taxon>
        <taxon>Rhabditida</taxon>
        <taxon>Rhabditina</taxon>
        <taxon>Rhabditomorpha</taxon>
        <taxon>Strongyloidea</taxon>
        <taxon>Ancylostomatidae</taxon>
        <taxon>Ancylostomatinae</taxon>
        <taxon>Ancylostoma</taxon>
    </lineage>
</organism>
<proteinExistence type="predicted"/>
<evidence type="ECO:0000256" key="2">
    <source>
        <dbReference type="SAM" id="Phobius"/>
    </source>
</evidence>
<dbReference type="AlphaFoldDB" id="A0A0C2GP17"/>
<keyword evidence="2" id="KW-0472">Membrane</keyword>
<keyword evidence="2" id="KW-1133">Transmembrane helix</keyword>
<protein>
    <submittedName>
        <fullName evidence="3">Uncharacterized protein</fullName>
    </submittedName>
</protein>
<sequence length="209" mass="24036">MNQKAREHMVGYLDANPDFLPQLHDLVPAEAGVLKASMACLKVGIVKDPRKWWDAPQALEFYSYLRAQLSDTLHPKEMKMPKSMRPTGQPSRRATSNVSGVPAIRDGRISKRHLRRVEKRKRRSLQRAAKKELSEMTLHTVAGTWVQDRAPRQFERESKATRIHEAENQQISLLRVPWEVASLFILSACILFSHVFHYVHCLFLCSVNL</sequence>
<feature type="region of interest" description="Disordered" evidence="1">
    <location>
        <begin position="78"/>
        <end position="99"/>
    </location>
</feature>
<feature type="transmembrane region" description="Helical" evidence="2">
    <location>
        <begin position="180"/>
        <end position="199"/>
    </location>
</feature>
<keyword evidence="2" id="KW-0812">Transmembrane</keyword>
<dbReference type="Proteomes" id="UP000054047">
    <property type="component" value="Unassembled WGS sequence"/>
</dbReference>
<keyword evidence="4" id="KW-1185">Reference proteome</keyword>
<dbReference type="EMBL" id="KN728897">
    <property type="protein sequence ID" value="KIH63070.1"/>
    <property type="molecule type" value="Genomic_DNA"/>
</dbReference>
<feature type="compositionally biased region" description="Polar residues" evidence="1">
    <location>
        <begin position="86"/>
        <end position="99"/>
    </location>
</feature>
<evidence type="ECO:0000313" key="4">
    <source>
        <dbReference type="Proteomes" id="UP000054047"/>
    </source>
</evidence>
<accession>A0A0C2GP17</accession>
<evidence type="ECO:0000256" key="1">
    <source>
        <dbReference type="SAM" id="MobiDB-lite"/>
    </source>
</evidence>